<proteinExistence type="inferred from homology"/>
<dbReference type="GO" id="GO:0000226">
    <property type="term" value="P:microtubule cytoskeleton organization"/>
    <property type="evidence" value="ECO:0007669"/>
    <property type="project" value="TreeGrafter"/>
</dbReference>
<dbReference type="Pfam" id="PF05783">
    <property type="entry name" value="DLIC"/>
    <property type="match status" value="1"/>
</dbReference>
<dbReference type="PANTHER" id="PTHR12688">
    <property type="entry name" value="DYNEIN LIGHT INTERMEDIATE CHAIN"/>
    <property type="match status" value="1"/>
</dbReference>
<feature type="region of interest" description="Disordered" evidence="12">
    <location>
        <begin position="20"/>
        <end position="39"/>
    </location>
</feature>
<dbReference type="Gene3D" id="3.40.50.300">
    <property type="entry name" value="P-loop containing nucleotide triphosphate hydrolases"/>
    <property type="match status" value="1"/>
</dbReference>
<feature type="region of interest" description="Disordered" evidence="12">
    <location>
        <begin position="452"/>
        <end position="474"/>
    </location>
</feature>
<dbReference type="GO" id="GO:0005868">
    <property type="term" value="C:cytoplasmic dynein complex"/>
    <property type="evidence" value="ECO:0007669"/>
    <property type="project" value="UniProtKB-UniRule"/>
</dbReference>
<dbReference type="PANTHER" id="PTHR12688:SF0">
    <property type="entry name" value="DYNEIN LIGHT INTERMEDIATE CHAIN"/>
    <property type="match status" value="1"/>
</dbReference>
<comment type="function">
    <text evidence="11">Acts as one of several non-catalytic accessory components of the cytoplasmic dynein 1 complex that are thought to be involved in linking dynein to cargos and to adapter proteins that regulate dynein function. Cytoplasmic dynein 1 acts as a motor for the intracellular retrograde motility of vesicles and organelles along microtubules. May play a role in binding dynein to membranous organelles or chromosomes.</text>
</comment>
<keyword evidence="4 11" id="KW-0963">Cytoplasm</keyword>
<keyword evidence="10 11" id="KW-0206">Cytoskeleton</keyword>
<evidence type="ECO:0000313" key="14">
    <source>
        <dbReference type="Proteomes" id="UP000694388"/>
    </source>
</evidence>
<dbReference type="GO" id="GO:0007018">
    <property type="term" value="P:microtubule-based movement"/>
    <property type="evidence" value="ECO:0007669"/>
    <property type="project" value="InterPro"/>
</dbReference>
<dbReference type="InterPro" id="IPR022780">
    <property type="entry name" value="Dynein_light_int_chain"/>
</dbReference>
<keyword evidence="9 11" id="KW-0505">Motor protein</keyword>
<evidence type="ECO:0000256" key="7">
    <source>
        <dbReference type="ARBA" id="ARBA00022840"/>
    </source>
</evidence>
<reference evidence="13" key="1">
    <citation type="submission" date="2025-08" db="UniProtKB">
        <authorList>
            <consortium name="Ensembl"/>
        </authorList>
    </citation>
    <scope>IDENTIFICATION</scope>
</reference>
<keyword evidence="14" id="KW-1185">Reference proteome</keyword>
<dbReference type="GO" id="GO:0005874">
    <property type="term" value="C:microtubule"/>
    <property type="evidence" value="ECO:0007669"/>
    <property type="project" value="UniProtKB-KW"/>
</dbReference>
<accession>A0A8C4N4P0</accession>
<evidence type="ECO:0000256" key="5">
    <source>
        <dbReference type="ARBA" id="ARBA00022701"/>
    </source>
</evidence>
<dbReference type="InterPro" id="IPR008467">
    <property type="entry name" value="Dynein1_light_intermed_chain"/>
</dbReference>
<comment type="similarity">
    <text evidence="2 11">Belongs to the dynein light intermediate chain family.</text>
</comment>
<evidence type="ECO:0000256" key="9">
    <source>
        <dbReference type="ARBA" id="ARBA00023175"/>
    </source>
</evidence>
<dbReference type="GO" id="GO:0005813">
    <property type="term" value="C:centrosome"/>
    <property type="evidence" value="ECO:0007669"/>
    <property type="project" value="TreeGrafter"/>
</dbReference>
<dbReference type="Ensembl" id="ENSEBUT00000002532.1">
    <property type="protein sequence ID" value="ENSEBUP00000002184.1"/>
    <property type="gene ID" value="ENSEBUG00000001660.1"/>
</dbReference>
<name>A0A8C4N4P0_EPTBU</name>
<keyword evidence="7 11" id="KW-0067">ATP-binding</keyword>
<evidence type="ECO:0000256" key="6">
    <source>
        <dbReference type="ARBA" id="ARBA00022741"/>
    </source>
</evidence>
<evidence type="ECO:0000256" key="3">
    <source>
        <dbReference type="ARBA" id="ARBA00022448"/>
    </source>
</evidence>
<organism evidence="13 14">
    <name type="scientific">Eptatretus burgeri</name>
    <name type="common">Inshore hagfish</name>
    <dbReference type="NCBI Taxonomy" id="7764"/>
    <lineage>
        <taxon>Eukaryota</taxon>
        <taxon>Metazoa</taxon>
        <taxon>Chordata</taxon>
        <taxon>Craniata</taxon>
        <taxon>Vertebrata</taxon>
        <taxon>Cyclostomata</taxon>
        <taxon>Myxini</taxon>
        <taxon>Myxiniformes</taxon>
        <taxon>Myxinidae</taxon>
        <taxon>Eptatretinae</taxon>
        <taxon>Eptatretus</taxon>
    </lineage>
</organism>
<keyword evidence="8 11" id="KW-0243">Dynein</keyword>
<reference evidence="13" key="2">
    <citation type="submission" date="2025-09" db="UniProtKB">
        <authorList>
            <consortium name="Ensembl"/>
        </authorList>
    </citation>
    <scope>IDENTIFICATION</scope>
</reference>
<dbReference type="SUPFAM" id="SSF52540">
    <property type="entry name" value="P-loop containing nucleoside triphosphate hydrolases"/>
    <property type="match status" value="1"/>
</dbReference>
<dbReference type="GO" id="GO:0005524">
    <property type="term" value="F:ATP binding"/>
    <property type="evidence" value="ECO:0007669"/>
    <property type="project" value="UniProtKB-KW"/>
</dbReference>
<sequence length="509" mass="55840">MPFVLVQSTEQYHHRRKIKKKTVTSSRPTAGGAARWRRSERRWTSSLGPKMTGKTFGEDGSGKTSLIAKLQGADDAKKGRGLEYLYLNVHDEDRDDHARCNVWVLDGDPYHRGLLNFALTANNAADTLALLVADLSRPWQAMEALHRWSGVLREHVNNLGLSPEQLHGMEQKLVHDFQSYLEPSEAGTRSGVLSKASGSASAVSGVVDVAADEDGDMLPLGETTLSYNLGLPIIVVCTKSDAVALLEKEHDYREEHFDFIQSQIRQFCLRYGAALVYTSLKEGKNVELLYKYLVHQLYGFPFQTPAHVVDRDAVFIPAGWDNEKKIGILHENFSSVRSEDRFEDIIVKPSIRKFVQEKEVLAEDEQLFLMKQQALMSKQPPVSMGRSTDMSPRTPGGSPRAVARPSHPNVASVSPIPVGSKKLDPANMKGGATSEGVLANFFNSLLNKKPGTPVPATTSGGFPGSIPKQGSKSSLTDFQAELDRMARRADGTCVSPEVLTAPTGDSEPS</sequence>
<keyword evidence="6 11" id="KW-0547">Nucleotide-binding</keyword>
<protein>
    <recommendedName>
        <fullName evidence="11">Dynein light intermediate chain</fullName>
    </recommendedName>
</protein>
<keyword evidence="3 11" id="KW-0813">Transport</keyword>
<evidence type="ECO:0000256" key="10">
    <source>
        <dbReference type="ARBA" id="ARBA00023212"/>
    </source>
</evidence>
<comment type="subcellular location">
    <subcellularLocation>
        <location evidence="1 11">Cytoplasm</location>
        <location evidence="1 11">Cytoskeleton</location>
    </subcellularLocation>
</comment>
<evidence type="ECO:0000256" key="4">
    <source>
        <dbReference type="ARBA" id="ARBA00022490"/>
    </source>
</evidence>
<comment type="subunit">
    <text evidence="11">Homodimer. The cytoplasmic dynein 1 complex consists of two catalytic heavy chains (HCs) and a number of non-catalytic subunits presented by intermediate chains (ICs).</text>
</comment>
<dbReference type="InterPro" id="IPR027417">
    <property type="entry name" value="P-loop_NTPase"/>
</dbReference>
<dbReference type="GeneTree" id="ENSGT00940000158278"/>
<evidence type="ECO:0000313" key="13">
    <source>
        <dbReference type="Ensembl" id="ENSEBUP00000002184.1"/>
    </source>
</evidence>
<evidence type="ECO:0000256" key="1">
    <source>
        <dbReference type="ARBA" id="ARBA00004245"/>
    </source>
</evidence>
<feature type="region of interest" description="Disordered" evidence="12">
    <location>
        <begin position="378"/>
        <end position="429"/>
    </location>
</feature>
<evidence type="ECO:0000256" key="2">
    <source>
        <dbReference type="ARBA" id="ARBA00006831"/>
    </source>
</evidence>
<evidence type="ECO:0000256" key="12">
    <source>
        <dbReference type="SAM" id="MobiDB-lite"/>
    </source>
</evidence>
<evidence type="ECO:0000256" key="11">
    <source>
        <dbReference type="RuleBase" id="RU366047"/>
    </source>
</evidence>
<evidence type="ECO:0000256" key="8">
    <source>
        <dbReference type="ARBA" id="ARBA00023017"/>
    </source>
</evidence>
<dbReference type="AlphaFoldDB" id="A0A8C4N4P0"/>
<dbReference type="Proteomes" id="UP000694388">
    <property type="component" value="Unplaced"/>
</dbReference>
<keyword evidence="5 11" id="KW-0493">Microtubule</keyword>
<dbReference type="GO" id="GO:0045504">
    <property type="term" value="F:dynein heavy chain binding"/>
    <property type="evidence" value="ECO:0007669"/>
    <property type="project" value="TreeGrafter"/>
</dbReference>